<sequence>VEGQATAKAWLYSLGSGAIQETPKWQPHKARPIITIMD</sequence>
<evidence type="ECO:0000313" key="1">
    <source>
        <dbReference type="EMBL" id="KAA5304427.1"/>
    </source>
</evidence>
<gene>
    <name evidence="1" type="ORF">F2Z07_27055</name>
</gene>
<reference evidence="1 2" key="1">
    <citation type="journal article" date="2019" name="Nat. Med.">
        <title>A library of human gut bacterial isolates paired with longitudinal multiomics data enables mechanistic microbiome research.</title>
        <authorList>
            <person name="Poyet M."/>
            <person name="Groussin M."/>
            <person name="Gibbons S.M."/>
            <person name="Avila-Pacheco J."/>
            <person name="Jiang X."/>
            <person name="Kearney S.M."/>
            <person name="Perrotta A.R."/>
            <person name="Berdy B."/>
            <person name="Zhao S."/>
            <person name="Lieberman T.D."/>
            <person name="Swanson P.K."/>
            <person name="Smith M."/>
            <person name="Roesemann S."/>
            <person name="Alexander J.E."/>
            <person name="Rich S.A."/>
            <person name="Livny J."/>
            <person name="Vlamakis H."/>
            <person name="Clish C."/>
            <person name="Bullock K."/>
            <person name="Deik A."/>
            <person name="Scott J."/>
            <person name="Pierce K.A."/>
            <person name="Xavier R.J."/>
            <person name="Alm E.J."/>
        </authorList>
    </citation>
    <scope>NUCLEOTIDE SEQUENCE [LARGE SCALE GENOMIC DNA]</scope>
    <source>
        <strain evidence="1 2">BIOML-A25</strain>
    </source>
</reference>
<dbReference type="AlphaFoldDB" id="A0A6L3IK16"/>
<proteinExistence type="predicted"/>
<dbReference type="EMBL" id="VVZV01000298">
    <property type="protein sequence ID" value="KAA5304427.1"/>
    <property type="molecule type" value="Genomic_DNA"/>
</dbReference>
<accession>A0A6L3IK16</accession>
<comment type="caution">
    <text evidence="1">The sequence shown here is derived from an EMBL/GenBank/DDBJ whole genome shotgun (WGS) entry which is preliminary data.</text>
</comment>
<feature type="non-terminal residue" evidence="1">
    <location>
        <position position="1"/>
    </location>
</feature>
<evidence type="ECO:0000313" key="2">
    <source>
        <dbReference type="Proteomes" id="UP000481700"/>
    </source>
</evidence>
<dbReference type="Proteomes" id="UP000481700">
    <property type="component" value="Unassembled WGS sequence"/>
</dbReference>
<name>A0A6L3IK16_9BACT</name>
<organism evidence="1 2">
    <name type="scientific">Phocaeicola dorei</name>
    <dbReference type="NCBI Taxonomy" id="357276"/>
    <lineage>
        <taxon>Bacteria</taxon>
        <taxon>Pseudomonadati</taxon>
        <taxon>Bacteroidota</taxon>
        <taxon>Bacteroidia</taxon>
        <taxon>Bacteroidales</taxon>
        <taxon>Bacteroidaceae</taxon>
        <taxon>Phocaeicola</taxon>
    </lineage>
</organism>
<protein>
    <submittedName>
        <fullName evidence="1">DUF1566 domain-containing protein</fullName>
    </submittedName>
</protein>